<dbReference type="InterPro" id="IPR021139">
    <property type="entry name" value="NYN"/>
</dbReference>
<protein>
    <submittedName>
        <fullName evidence="2">NYN domain-containing protein</fullName>
    </submittedName>
</protein>
<dbReference type="Proteomes" id="UP000255423">
    <property type="component" value="Unassembled WGS sequence"/>
</dbReference>
<evidence type="ECO:0000313" key="3">
    <source>
        <dbReference type="Proteomes" id="UP000255423"/>
    </source>
</evidence>
<name>A0A380S7C8_FIBSU</name>
<dbReference type="PANTHER" id="PTHR35811:SF1">
    <property type="entry name" value="HTH OST-TYPE DOMAIN-CONTAINING PROTEIN"/>
    <property type="match status" value="1"/>
</dbReference>
<dbReference type="Pfam" id="PF01936">
    <property type="entry name" value="NYN"/>
    <property type="match status" value="1"/>
</dbReference>
<dbReference type="EMBL" id="UHJL01000002">
    <property type="protein sequence ID" value="SUQ24391.1"/>
    <property type="molecule type" value="Genomic_DNA"/>
</dbReference>
<sequence length="255" mass="29344">MRFSLPIAIYFDLENIDKNFNLSKLMESVVLEANSDGNRDENAISPLIAIKLACGETNSIAKFRSQLTDMNFEIREVPHVVQKKNRSDLVLSLEAFESLYQKQPNIDLYVFITSDTDFTIIMDKLRKYGKNVWLVTRNEDTEKPVFTSCSDKIFAIENYFEENSQKDNKALLDLVSGNGFKKNESQKIADVLESFDKDVWVLSSGFGTKLHSIAKDFSYKGKKINSQGKLFELLKEHKYIETKKTANQDYFKVIK</sequence>
<dbReference type="PANTHER" id="PTHR35811">
    <property type="entry name" value="SLR1870 PROTEIN"/>
    <property type="match status" value="1"/>
</dbReference>
<gene>
    <name evidence="2" type="ORF">SAMN05661053_1791</name>
</gene>
<dbReference type="AlphaFoldDB" id="A0A380S7C8"/>
<evidence type="ECO:0000259" key="1">
    <source>
        <dbReference type="Pfam" id="PF01936"/>
    </source>
</evidence>
<dbReference type="RefSeq" id="WP_109572897.1">
    <property type="nucleotide sequence ID" value="NZ_UHJL01000002.1"/>
</dbReference>
<proteinExistence type="predicted"/>
<accession>A0A380S7C8</accession>
<dbReference type="GO" id="GO:0004540">
    <property type="term" value="F:RNA nuclease activity"/>
    <property type="evidence" value="ECO:0007669"/>
    <property type="project" value="InterPro"/>
</dbReference>
<feature type="domain" description="NYN" evidence="1">
    <location>
        <begin position="7"/>
        <end position="151"/>
    </location>
</feature>
<dbReference type="Gene3D" id="3.40.50.1010">
    <property type="entry name" value="5'-nuclease"/>
    <property type="match status" value="1"/>
</dbReference>
<reference evidence="2 3" key="1">
    <citation type="submission" date="2017-08" db="EMBL/GenBank/DDBJ databases">
        <authorList>
            <person name="de Groot N.N."/>
        </authorList>
    </citation>
    <scope>NUCLEOTIDE SEQUENCE [LARGE SCALE GENOMIC DNA]</scope>
    <source>
        <strain evidence="2 3">HM2</strain>
    </source>
</reference>
<organism evidence="2 3">
    <name type="scientific">Fibrobacter succinogenes</name>
    <name type="common">Bacteroides succinogenes</name>
    <dbReference type="NCBI Taxonomy" id="833"/>
    <lineage>
        <taxon>Bacteria</taxon>
        <taxon>Pseudomonadati</taxon>
        <taxon>Fibrobacterota</taxon>
        <taxon>Fibrobacteria</taxon>
        <taxon>Fibrobacterales</taxon>
        <taxon>Fibrobacteraceae</taxon>
        <taxon>Fibrobacter</taxon>
    </lineage>
</organism>
<evidence type="ECO:0000313" key="2">
    <source>
        <dbReference type="EMBL" id="SUQ24391.1"/>
    </source>
</evidence>